<dbReference type="Pfam" id="PF00291">
    <property type="entry name" value="PALP"/>
    <property type="match status" value="1"/>
</dbReference>
<accession>A0A8J5XSU7</accession>
<sequence length="412" mass="43396">MSVAQDAHAYFHSQGVHEALAEAVKQVVLENAPDALARIAELLAARSASAVAPAPARPPALCTYLETVGNTPLVALRKCLPDGVRAARVLAKLEMSNPGGSLKDRIALHMIEQAEKEGLITPGVTTLVDFTSGNTGIGEAMVAAAKGYKCVIVMPQVPAMFERYIICRQFGADVHLLNPAAGGDAFIAYVEELGAKPGNFYLGQMSNRHNPEAHVLHTGPEIWAQAGGQVDFFVHGIGTGGCIAGVGSFLKSQNPQCKVVALEPSEARMHTGAPMGKHGIVGWMPGFHSKFLEGVDLPAAELSDAPRGVVDEWGHVSTPECVAWATKVCRDEGMMVGPSAGAAIKYACDVACRPEAAGKTVVVIVPSHGIRYVQHPLWGPMKEEAAHALPATPVADKGAPILQWDSAAQQHD</sequence>
<comment type="caution">
    <text evidence="2">The sequence shown here is derived from an EMBL/GenBank/DDBJ whole genome shotgun (WGS) entry which is preliminary data.</text>
</comment>
<protein>
    <recommendedName>
        <fullName evidence="1">Tryptophan synthase beta chain-like PALP domain-containing protein</fullName>
    </recommendedName>
</protein>
<dbReference type="OrthoDB" id="10259545at2759"/>
<dbReference type="Gene3D" id="3.40.50.1100">
    <property type="match status" value="2"/>
</dbReference>
<evidence type="ECO:0000313" key="2">
    <source>
        <dbReference type="EMBL" id="KAG8464800.1"/>
    </source>
</evidence>
<feature type="domain" description="Tryptophan synthase beta chain-like PALP" evidence="1">
    <location>
        <begin position="67"/>
        <end position="366"/>
    </location>
</feature>
<keyword evidence="3" id="KW-1185">Reference proteome</keyword>
<dbReference type="SUPFAM" id="SSF53686">
    <property type="entry name" value="Tryptophan synthase beta subunit-like PLP-dependent enzymes"/>
    <property type="match status" value="1"/>
</dbReference>
<reference evidence="2" key="1">
    <citation type="submission" date="2021-05" db="EMBL/GenBank/DDBJ databases">
        <title>The genome of the haptophyte Pavlova lutheri (Diacronema luteri, Pavlovales) - a model for lipid biosynthesis in eukaryotic algae.</title>
        <authorList>
            <person name="Hulatt C.J."/>
            <person name="Posewitz M.C."/>
        </authorList>
    </citation>
    <scope>NUCLEOTIDE SEQUENCE</scope>
    <source>
        <strain evidence="2">NIVA-4/92</strain>
    </source>
</reference>
<dbReference type="OMA" id="ERYIICR"/>
<dbReference type="PANTHER" id="PTHR10314">
    <property type="entry name" value="CYSTATHIONINE BETA-SYNTHASE"/>
    <property type="match status" value="1"/>
</dbReference>
<evidence type="ECO:0000313" key="3">
    <source>
        <dbReference type="Proteomes" id="UP000751190"/>
    </source>
</evidence>
<dbReference type="EMBL" id="JAGTXO010000012">
    <property type="protein sequence ID" value="KAG8464800.1"/>
    <property type="molecule type" value="Genomic_DNA"/>
</dbReference>
<dbReference type="InterPro" id="IPR001926">
    <property type="entry name" value="TrpB-like_PALP"/>
</dbReference>
<name>A0A8J5XSU7_DIALT</name>
<gene>
    <name evidence="2" type="ORF">KFE25_010168</name>
</gene>
<dbReference type="AlphaFoldDB" id="A0A8J5XSU7"/>
<dbReference type="Proteomes" id="UP000751190">
    <property type="component" value="Unassembled WGS sequence"/>
</dbReference>
<proteinExistence type="predicted"/>
<organism evidence="2 3">
    <name type="scientific">Diacronema lutheri</name>
    <name type="common">Unicellular marine alga</name>
    <name type="synonym">Monochrysis lutheri</name>
    <dbReference type="NCBI Taxonomy" id="2081491"/>
    <lineage>
        <taxon>Eukaryota</taxon>
        <taxon>Haptista</taxon>
        <taxon>Haptophyta</taxon>
        <taxon>Pavlovophyceae</taxon>
        <taxon>Pavlovales</taxon>
        <taxon>Pavlovaceae</taxon>
        <taxon>Diacronema</taxon>
    </lineage>
</organism>
<dbReference type="CDD" id="cd01561">
    <property type="entry name" value="CBS_like"/>
    <property type="match status" value="1"/>
</dbReference>
<dbReference type="InterPro" id="IPR050214">
    <property type="entry name" value="Cys_Synth/Cystath_Beta-Synth"/>
</dbReference>
<evidence type="ECO:0000259" key="1">
    <source>
        <dbReference type="Pfam" id="PF00291"/>
    </source>
</evidence>
<dbReference type="InterPro" id="IPR036052">
    <property type="entry name" value="TrpB-like_PALP_sf"/>
</dbReference>